<proteinExistence type="predicted"/>
<protein>
    <submittedName>
        <fullName evidence="1">Uncharacterized protein</fullName>
    </submittedName>
</protein>
<evidence type="ECO:0000313" key="2">
    <source>
        <dbReference type="Proteomes" id="UP000821865"/>
    </source>
</evidence>
<dbReference type="Proteomes" id="UP000821865">
    <property type="component" value="Chromosome 1"/>
</dbReference>
<organism evidence="1 2">
    <name type="scientific">Dermacentor silvarum</name>
    <name type="common">Tick</name>
    <dbReference type="NCBI Taxonomy" id="543639"/>
    <lineage>
        <taxon>Eukaryota</taxon>
        <taxon>Metazoa</taxon>
        <taxon>Ecdysozoa</taxon>
        <taxon>Arthropoda</taxon>
        <taxon>Chelicerata</taxon>
        <taxon>Arachnida</taxon>
        <taxon>Acari</taxon>
        <taxon>Parasitiformes</taxon>
        <taxon>Ixodida</taxon>
        <taxon>Ixodoidea</taxon>
        <taxon>Ixodidae</taxon>
        <taxon>Rhipicephalinae</taxon>
        <taxon>Dermacentor</taxon>
    </lineage>
</organism>
<sequence>MCAGGSQVSLSSSLNLNLHNQIKFSHDPRRVVELVTCSHLPLKTMSVGSLLAYALIFMTCTAKGKSIEVTAQNAPNMRGHEVEQCQYTEFSRRREECNKNVNFLASRKGSDCHVMQIYVDCLTMALRNTGCTTNPFFLTSESNLIRRKMRDKNLTCDLYSDLLTLQEAAERSCLRVRAVKLFFKCGTAFHFHIEGKSLTPGTICELLKTYVECGNVALKDTNCTNDETLQTHMTFFLSQSLRKHSLHCPNITGDKKMSPFLKGAPRAASEVQHWAMASSEYGNAEEHHDEEPHSKHTKGCSIEDALRRYFTCGSNFLWKMVIWKRHFAKHQHVYNLAANETGPTTPSLRMLARKANEDDEVCGVIKELQECTNEIISHSECKNLDGLSTKMVTMQEILIGDSAKSACKFLPRERHAVYPSYSKQNLPPPGCSYRKLVKLFSYCVVNFFSSFAMSKDTVQACMFLGRHGSCVEQARKLTNCSMKVKELEDFVYLTNVVQDKYSSRCKPEDKNTLAEKKAEAGVPSLCKKKSLLQKYLRCSFTLQNKLSVKIDECRALDSFSQCFMEARADNECTYTDDSFTSIMQMQTELMTDTLRSHCTQKYADLNVLLKCAQPDALKKMLLCGLSYNKLMEDLKRQGEFYVTSTTCSYLAEYQHCMIDVERTTGCTKSTLHEHTSAILNFWTWNVAPLCESAASLLLTDVDPKCDYPKALLKALQCTIEFQEFAEQATWDTMTSAESCSSLEMLDKCLIHSLDNGQCKHSLNAKAQVSVLRSLLMAEYKVTCRKVYQSAPGMSEMQPDDYVYEDYYYFGDEVVRTRSPEKRPDNLLEEQFSNGTRIAPSARLKLRDHFERIYNKVRGFGLDKLLNKDRRDPQPFNVLVATTTTAFNMTNSSDEQQPQSPMTGLVIPVLDNDDGLCNMAGYEKEKQRCSQYISDQARKYKRNVKYIPVSNLRDVADNVCKMVDLYRACMSEVAERNKCLVMLANTPRIVENELIKLGLTFCTTATIGSGCQPRYNAGTVAVVFLCSLSLRIQNW</sequence>
<dbReference type="EMBL" id="CM023470">
    <property type="protein sequence ID" value="KAH7980855.1"/>
    <property type="molecule type" value="Genomic_DNA"/>
</dbReference>
<comment type="caution">
    <text evidence="1">The sequence shown here is derived from an EMBL/GenBank/DDBJ whole genome shotgun (WGS) entry which is preliminary data.</text>
</comment>
<gene>
    <name evidence="1" type="ORF">HPB49_019717</name>
</gene>
<keyword evidence="2" id="KW-1185">Reference proteome</keyword>
<accession>A0ACB8E2X1</accession>
<name>A0ACB8E2X1_DERSI</name>
<reference evidence="1" key="1">
    <citation type="submission" date="2020-05" db="EMBL/GenBank/DDBJ databases">
        <title>Large-scale comparative analyses of tick genomes elucidate their genetic diversity and vector capacities.</title>
        <authorList>
            <person name="Jia N."/>
            <person name="Wang J."/>
            <person name="Shi W."/>
            <person name="Du L."/>
            <person name="Sun Y."/>
            <person name="Zhan W."/>
            <person name="Jiang J."/>
            <person name="Wang Q."/>
            <person name="Zhang B."/>
            <person name="Ji P."/>
            <person name="Sakyi L.B."/>
            <person name="Cui X."/>
            <person name="Yuan T."/>
            <person name="Jiang B."/>
            <person name="Yang W."/>
            <person name="Lam T.T.-Y."/>
            <person name="Chang Q."/>
            <person name="Ding S."/>
            <person name="Wang X."/>
            <person name="Zhu J."/>
            <person name="Ruan X."/>
            <person name="Zhao L."/>
            <person name="Wei J."/>
            <person name="Que T."/>
            <person name="Du C."/>
            <person name="Cheng J."/>
            <person name="Dai P."/>
            <person name="Han X."/>
            <person name="Huang E."/>
            <person name="Gao Y."/>
            <person name="Liu J."/>
            <person name="Shao H."/>
            <person name="Ye R."/>
            <person name="Li L."/>
            <person name="Wei W."/>
            <person name="Wang X."/>
            <person name="Wang C."/>
            <person name="Yang T."/>
            <person name="Huo Q."/>
            <person name="Li W."/>
            <person name="Guo W."/>
            <person name="Chen H."/>
            <person name="Zhou L."/>
            <person name="Ni X."/>
            <person name="Tian J."/>
            <person name="Zhou Y."/>
            <person name="Sheng Y."/>
            <person name="Liu T."/>
            <person name="Pan Y."/>
            <person name="Xia L."/>
            <person name="Li J."/>
            <person name="Zhao F."/>
            <person name="Cao W."/>
        </authorList>
    </citation>
    <scope>NUCLEOTIDE SEQUENCE</scope>
    <source>
        <strain evidence="1">Dsil-2018</strain>
    </source>
</reference>
<evidence type="ECO:0000313" key="1">
    <source>
        <dbReference type="EMBL" id="KAH7980855.1"/>
    </source>
</evidence>